<dbReference type="FunFam" id="3.30.360.10:FF:000001">
    <property type="entry name" value="Glyceraldehyde-3-phosphate dehydrogenase"/>
    <property type="match status" value="1"/>
</dbReference>
<dbReference type="PANTHER" id="PTHR10836">
    <property type="entry name" value="GLYCERALDEHYDE 3-PHOSPHATE DEHYDROGENASE"/>
    <property type="match status" value="1"/>
</dbReference>
<dbReference type="Gene3D" id="3.40.50.720">
    <property type="entry name" value="NAD(P)-binding Rossmann-like Domain"/>
    <property type="match status" value="1"/>
</dbReference>
<dbReference type="EMBL" id="CAJNOU010000491">
    <property type="protein sequence ID" value="CAF1013124.1"/>
    <property type="molecule type" value="Genomic_DNA"/>
</dbReference>
<dbReference type="InterPro" id="IPR020831">
    <property type="entry name" value="GlycerAld/Erythrose_P_DH"/>
</dbReference>
<dbReference type="FunFam" id="3.40.50.720:FF:000266">
    <property type="entry name" value="Glyceraldehyde-3-phosphate dehydrogenase"/>
    <property type="match status" value="1"/>
</dbReference>
<comment type="catalytic activity">
    <reaction evidence="8">
        <text>D-glyceraldehyde 3-phosphate + phosphate + NAD(+) = (2R)-3-phospho-glyceroyl phosphate + NADH + H(+)</text>
        <dbReference type="Rhea" id="RHEA:10300"/>
        <dbReference type="ChEBI" id="CHEBI:15378"/>
        <dbReference type="ChEBI" id="CHEBI:43474"/>
        <dbReference type="ChEBI" id="CHEBI:57540"/>
        <dbReference type="ChEBI" id="CHEBI:57604"/>
        <dbReference type="ChEBI" id="CHEBI:57945"/>
        <dbReference type="ChEBI" id="CHEBI:59776"/>
        <dbReference type="EC" id="1.2.1.12"/>
    </reaction>
</comment>
<dbReference type="InterPro" id="IPR006424">
    <property type="entry name" value="Glyceraldehyde-3-P_DH_1"/>
</dbReference>
<dbReference type="GO" id="GO:0019682">
    <property type="term" value="P:glyceraldehyde-3-phosphate metabolic process"/>
    <property type="evidence" value="ECO:0007669"/>
    <property type="project" value="UniProtKB-ARBA"/>
</dbReference>
<organism evidence="11 13">
    <name type="scientific">Rotaria sordida</name>
    <dbReference type="NCBI Taxonomy" id="392033"/>
    <lineage>
        <taxon>Eukaryota</taxon>
        <taxon>Metazoa</taxon>
        <taxon>Spiralia</taxon>
        <taxon>Gnathifera</taxon>
        <taxon>Rotifera</taxon>
        <taxon>Eurotatoria</taxon>
        <taxon>Bdelloidea</taxon>
        <taxon>Philodinida</taxon>
        <taxon>Philodinidae</taxon>
        <taxon>Rotaria</taxon>
    </lineage>
</organism>
<evidence type="ECO:0000256" key="2">
    <source>
        <dbReference type="ARBA" id="ARBA00007406"/>
    </source>
</evidence>
<dbReference type="InterPro" id="IPR036291">
    <property type="entry name" value="NAD(P)-bd_dom_sf"/>
</dbReference>
<dbReference type="Proteomes" id="UP000663874">
    <property type="component" value="Unassembled WGS sequence"/>
</dbReference>
<comment type="similarity">
    <text evidence="2 9">Belongs to the glyceraldehyde-3-phosphate dehydrogenase family.</text>
</comment>
<dbReference type="Gene3D" id="3.30.360.10">
    <property type="entry name" value="Dihydrodipicolinate Reductase, domain 2"/>
    <property type="match status" value="1"/>
</dbReference>
<dbReference type="PRINTS" id="PR00078">
    <property type="entry name" value="G3PDHDRGNASE"/>
</dbReference>
<dbReference type="SUPFAM" id="SSF51735">
    <property type="entry name" value="NAD(P)-binding Rossmann-fold domains"/>
    <property type="match status" value="1"/>
</dbReference>
<dbReference type="NCBIfam" id="TIGR01534">
    <property type="entry name" value="GAPDH-I"/>
    <property type="match status" value="1"/>
</dbReference>
<evidence type="ECO:0000313" key="12">
    <source>
        <dbReference type="EMBL" id="CAF3691657.1"/>
    </source>
</evidence>
<keyword evidence="5" id="KW-0560">Oxidoreductase</keyword>
<dbReference type="SUPFAM" id="SSF55347">
    <property type="entry name" value="Glyceraldehyde-3-phosphate dehydrogenase-like, C-terminal domain"/>
    <property type="match status" value="1"/>
</dbReference>
<dbReference type="AlphaFoldDB" id="A0A814HPS1"/>
<evidence type="ECO:0000256" key="1">
    <source>
        <dbReference type="ARBA" id="ARBA00004869"/>
    </source>
</evidence>
<evidence type="ECO:0000256" key="3">
    <source>
        <dbReference type="ARBA" id="ARBA00011881"/>
    </source>
</evidence>
<dbReference type="GO" id="GO:0050661">
    <property type="term" value="F:NADP binding"/>
    <property type="evidence" value="ECO:0007669"/>
    <property type="project" value="InterPro"/>
</dbReference>
<proteinExistence type="inferred from homology"/>
<dbReference type="InterPro" id="IPR020828">
    <property type="entry name" value="GlycerAld_3-P_DH_NAD(P)-bd"/>
</dbReference>
<dbReference type="Proteomes" id="UP000663889">
    <property type="component" value="Unassembled WGS sequence"/>
</dbReference>
<dbReference type="GO" id="GO:0005829">
    <property type="term" value="C:cytosol"/>
    <property type="evidence" value="ECO:0007669"/>
    <property type="project" value="TreeGrafter"/>
</dbReference>
<sequence length="542" mass="60622">MGLSWYDGGYAVDLALLQMNIYAIKRREIKWHLQTKAIKKLKECLKNEQTLFPRIEESLLLIPQDVFITCPCDSLNIKIGINGFGRIGQLVFRCAIEEGIQVVAVNGRFIPIDSIVYMLKYDSIHGKFKGTISHKNGKLFVNGQKMNVSAEEEPSKIPWGRLDAEYIFEASGVCTTIDECQSHLQAGSKKVIIAAPSTDAPMFVMGVNEDKYTGKETVISSATCTTNCLAPLAKIIHEKFGIIEALMTTVHSYTPKQNIIDEPLNKHWRSGRGAAQNIIPSLTGAATAIGTVIPELKGKLNSMAFRVPTPNVSVVDLTARLNKGAKYEEICAAIKEAANGPLKNILAYTEDEVVSTDFIDDTHSLIFDAKAGISHNDNFVKLVAWYDNEYDSDQLEIILKWNLISRDLDSHLFVSDGRHVYYESKIERNISLDCDVTNGNGPETIKIQLEPDLKYLYVGYRYFRDGQLTKSGATVTFNNSAIINSVVPYQIVQIPVVNQPDANFWIVCEIDGKTKNIQMFENVFEIHNNYSLDEIGKKYLNI</sequence>
<keyword evidence="6" id="KW-0520">NAD</keyword>
<dbReference type="CDD" id="cd18126">
    <property type="entry name" value="GAPDH_I_C"/>
    <property type="match status" value="1"/>
</dbReference>
<dbReference type="GO" id="GO:0006096">
    <property type="term" value="P:glycolytic process"/>
    <property type="evidence" value="ECO:0007669"/>
    <property type="project" value="UniProtKB-KW"/>
</dbReference>
<protein>
    <recommendedName>
        <fullName evidence="4">glyceraldehyde-3-phosphate dehydrogenase (phosphorylating)</fullName>
        <ecNumber evidence="4">1.2.1.12</ecNumber>
    </recommendedName>
</protein>
<evidence type="ECO:0000256" key="4">
    <source>
        <dbReference type="ARBA" id="ARBA00013119"/>
    </source>
</evidence>
<dbReference type="PANTHER" id="PTHR10836:SF76">
    <property type="entry name" value="GLYCERALDEHYDE-3-PHOSPHATE DEHYDROGENASE-RELATED"/>
    <property type="match status" value="1"/>
</dbReference>
<dbReference type="InterPro" id="IPR020829">
    <property type="entry name" value="GlycerAld_3-P_DH_cat"/>
</dbReference>
<reference evidence="11" key="1">
    <citation type="submission" date="2021-02" db="EMBL/GenBank/DDBJ databases">
        <authorList>
            <person name="Nowell W R."/>
        </authorList>
    </citation>
    <scope>NUCLEOTIDE SEQUENCE</scope>
</reference>
<evidence type="ECO:0000256" key="9">
    <source>
        <dbReference type="RuleBase" id="RU000397"/>
    </source>
</evidence>
<comment type="pathway">
    <text evidence="1">Carbohydrate degradation; glycolysis; pyruvate from D-glyceraldehyde 3-phosphate: step 1/5.</text>
</comment>
<evidence type="ECO:0000256" key="6">
    <source>
        <dbReference type="ARBA" id="ARBA00023027"/>
    </source>
</evidence>
<comment type="subunit">
    <text evidence="3">Homotetramer.</text>
</comment>
<dbReference type="Pfam" id="PF02800">
    <property type="entry name" value="Gp_dh_C"/>
    <property type="match status" value="1"/>
</dbReference>
<dbReference type="SMART" id="SM00846">
    <property type="entry name" value="Gp_dh_N"/>
    <property type="match status" value="1"/>
</dbReference>
<keyword evidence="7" id="KW-0324">Glycolysis</keyword>
<dbReference type="GO" id="GO:0006006">
    <property type="term" value="P:glucose metabolic process"/>
    <property type="evidence" value="ECO:0007669"/>
    <property type="project" value="InterPro"/>
</dbReference>
<feature type="domain" description="Glyceraldehyde 3-phosphate dehydrogenase NAD(P) binding" evidence="10">
    <location>
        <begin position="77"/>
        <end position="224"/>
    </location>
</feature>
<evidence type="ECO:0000259" key="10">
    <source>
        <dbReference type="SMART" id="SM00846"/>
    </source>
</evidence>
<evidence type="ECO:0000256" key="8">
    <source>
        <dbReference type="ARBA" id="ARBA00047698"/>
    </source>
</evidence>
<dbReference type="Pfam" id="PF00044">
    <property type="entry name" value="Gp_dh_N"/>
    <property type="match status" value="1"/>
</dbReference>
<evidence type="ECO:0000313" key="13">
    <source>
        <dbReference type="Proteomes" id="UP000663889"/>
    </source>
</evidence>
<name>A0A814HPS1_9BILA</name>
<evidence type="ECO:0000256" key="5">
    <source>
        <dbReference type="ARBA" id="ARBA00023002"/>
    </source>
</evidence>
<comment type="caution">
    <text evidence="11">The sequence shown here is derived from an EMBL/GenBank/DDBJ whole genome shotgun (WGS) entry which is preliminary data.</text>
</comment>
<evidence type="ECO:0000256" key="7">
    <source>
        <dbReference type="ARBA" id="ARBA00023152"/>
    </source>
</evidence>
<dbReference type="GO" id="GO:0051287">
    <property type="term" value="F:NAD binding"/>
    <property type="evidence" value="ECO:0007669"/>
    <property type="project" value="InterPro"/>
</dbReference>
<dbReference type="CDD" id="cd05214">
    <property type="entry name" value="GAPDH_I_N"/>
    <property type="match status" value="1"/>
</dbReference>
<dbReference type="GO" id="GO:0004365">
    <property type="term" value="F:glyceraldehyde-3-phosphate dehydrogenase (NAD+) (phosphorylating) activity"/>
    <property type="evidence" value="ECO:0007669"/>
    <property type="project" value="UniProtKB-EC"/>
</dbReference>
<dbReference type="EMBL" id="CAJOBE010000848">
    <property type="protein sequence ID" value="CAF3691657.1"/>
    <property type="molecule type" value="Genomic_DNA"/>
</dbReference>
<evidence type="ECO:0000313" key="11">
    <source>
        <dbReference type="EMBL" id="CAF1013124.1"/>
    </source>
</evidence>
<accession>A0A814HPS1</accession>
<gene>
    <name evidence="12" type="ORF">FNK824_LOCUS8549</name>
    <name evidence="11" type="ORF">SEV965_LOCUS11403</name>
</gene>
<dbReference type="EC" id="1.2.1.12" evidence="4"/>